<sequence>MASASDCTPKTPRRTRILTLATAVHPSVRQLRQVVDDDPSVLQRSPRFSRPSHSTCIQYEDFLARAAKECQCRQSISTGPDEVLEYGTTSMGIRGVTKYSNGNETDDAPPGTMHHTCGVVLFPSRRHEHPRSPSFDGSRPSISPTPPGHSDVIETARSSSQDLFGSSRAERYGAHDIRLGVSWGVLSCSRRWALDEQKGDRDVTKCDNTASVFLDTILQAINIATAKFEASCTEVPTEKGLYQELFNQALHGFLRLSVLNSSYTGVVEVVNAGILPLIASVMGRNLEWTKTGIRGMMKFLAQPATVYYAVLAALERALPLAQRSISTRASKSALYADWREFLRIVLDRLDVKRKVDSGEHIAYKACDNLARGRILKKTDFKRCAGCVYQHYCSTECQIKDWRTSHRELCQQIRLSTPAGDISRSNWRVAIEVHPIGSEDQNEDHFARAKRSNRRVHPTVVLLMDGRTQAEHWLLPIRSSASEVHDRLFQLSQGIPRETDPTSNLDPAVYRTVMELVATVCPRVQEIV</sequence>
<comment type="caution">
    <text evidence="7">The sequence shown here is derived from an EMBL/GenBank/DDBJ whole genome shotgun (WGS) entry which is preliminary data.</text>
</comment>
<evidence type="ECO:0000259" key="6">
    <source>
        <dbReference type="PROSITE" id="PS50865"/>
    </source>
</evidence>
<gene>
    <name evidence="7" type="ORF">MSAN_01065700</name>
</gene>
<evidence type="ECO:0000313" key="7">
    <source>
        <dbReference type="EMBL" id="KAF7364069.1"/>
    </source>
</evidence>
<dbReference type="InterPro" id="IPR002893">
    <property type="entry name" value="Znf_MYND"/>
</dbReference>
<dbReference type="AlphaFoldDB" id="A0A8H6YT06"/>
<accession>A0A8H6YT06</accession>
<evidence type="ECO:0000256" key="2">
    <source>
        <dbReference type="ARBA" id="ARBA00022771"/>
    </source>
</evidence>
<dbReference type="Proteomes" id="UP000623467">
    <property type="component" value="Unassembled WGS sequence"/>
</dbReference>
<dbReference type="Gene3D" id="6.10.140.2220">
    <property type="match status" value="1"/>
</dbReference>
<reference evidence="7" key="1">
    <citation type="submission" date="2020-05" db="EMBL/GenBank/DDBJ databases">
        <title>Mycena genomes resolve the evolution of fungal bioluminescence.</title>
        <authorList>
            <person name="Tsai I.J."/>
        </authorList>
    </citation>
    <scope>NUCLEOTIDE SEQUENCE</scope>
    <source>
        <strain evidence="7">160909Yilan</strain>
    </source>
</reference>
<evidence type="ECO:0000313" key="8">
    <source>
        <dbReference type="Proteomes" id="UP000623467"/>
    </source>
</evidence>
<proteinExistence type="predicted"/>
<dbReference type="EMBL" id="JACAZH010000007">
    <property type="protein sequence ID" value="KAF7364069.1"/>
    <property type="molecule type" value="Genomic_DNA"/>
</dbReference>
<evidence type="ECO:0000256" key="4">
    <source>
        <dbReference type="PROSITE-ProRule" id="PRU00134"/>
    </source>
</evidence>
<evidence type="ECO:0000256" key="3">
    <source>
        <dbReference type="ARBA" id="ARBA00022833"/>
    </source>
</evidence>
<feature type="region of interest" description="Disordered" evidence="5">
    <location>
        <begin position="126"/>
        <end position="152"/>
    </location>
</feature>
<evidence type="ECO:0000256" key="5">
    <source>
        <dbReference type="SAM" id="MobiDB-lite"/>
    </source>
</evidence>
<name>A0A8H6YT06_9AGAR</name>
<dbReference type="PROSITE" id="PS50865">
    <property type="entry name" value="ZF_MYND_2"/>
    <property type="match status" value="1"/>
</dbReference>
<dbReference type="OrthoDB" id="2876065at2759"/>
<protein>
    <submittedName>
        <fullName evidence="7">MYND-type domain-containing protein</fullName>
    </submittedName>
</protein>
<dbReference type="GO" id="GO:0008270">
    <property type="term" value="F:zinc ion binding"/>
    <property type="evidence" value="ECO:0007669"/>
    <property type="project" value="UniProtKB-KW"/>
</dbReference>
<evidence type="ECO:0000256" key="1">
    <source>
        <dbReference type="ARBA" id="ARBA00022723"/>
    </source>
</evidence>
<feature type="domain" description="MYND-type" evidence="6">
    <location>
        <begin position="366"/>
        <end position="409"/>
    </location>
</feature>
<organism evidence="7 8">
    <name type="scientific">Mycena sanguinolenta</name>
    <dbReference type="NCBI Taxonomy" id="230812"/>
    <lineage>
        <taxon>Eukaryota</taxon>
        <taxon>Fungi</taxon>
        <taxon>Dikarya</taxon>
        <taxon>Basidiomycota</taxon>
        <taxon>Agaricomycotina</taxon>
        <taxon>Agaricomycetes</taxon>
        <taxon>Agaricomycetidae</taxon>
        <taxon>Agaricales</taxon>
        <taxon>Marasmiineae</taxon>
        <taxon>Mycenaceae</taxon>
        <taxon>Mycena</taxon>
    </lineage>
</organism>
<keyword evidence="1" id="KW-0479">Metal-binding</keyword>
<keyword evidence="2 4" id="KW-0863">Zinc-finger</keyword>
<keyword evidence="8" id="KW-1185">Reference proteome</keyword>
<keyword evidence="3" id="KW-0862">Zinc</keyword>
<dbReference type="SUPFAM" id="SSF144232">
    <property type="entry name" value="HIT/MYND zinc finger-like"/>
    <property type="match status" value="1"/>
</dbReference>
<dbReference type="Pfam" id="PF01753">
    <property type="entry name" value="zf-MYND"/>
    <property type="match status" value="1"/>
</dbReference>